<organism evidence="3 4">
    <name type="scientific">Rhodococcus opacus</name>
    <name type="common">Nocardia opaca</name>
    <dbReference type="NCBI Taxonomy" id="37919"/>
    <lineage>
        <taxon>Bacteria</taxon>
        <taxon>Bacillati</taxon>
        <taxon>Actinomycetota</taxon>
        <taxon>Actinomycetes</taxon>
        <taxon>Mycobacteriales</taxon>
        <taxon>Nocardiaceae</taxon>
        <taxon>Rhodococcus</taxon>
    </lineage>
</organism>
<dbReference type="SUPFAM" id="SSF50475">
    <property type="entry name" value="FMN-binding split barrel"/>
    <property type="match status" value="1"/>
</dbReference>
<evidence type="ECO:0000313" key="4">
    <source>
        <dbReference type="Proteomes" id="UP000028488"/>
    </source>
</evidence>
<sequence>MAESPFPDVRWGSENSFLREPAAKFAATRPGSWVIRNLAGVDRRLLQKSRGRFTILGPIAAPVVLLTTTGRKSGAPRTSPLLYYREGEQIFVVGSNFGQDHHPAWSGNLLAEPNAKVTIGGKDIPVTATLLTEPERTRIYREFDEMVRVYGVYEHRTNRTMRVFALTAA</sequence>
<dbReference type="NCBIfam" id="TIGR00026">
    <property type="entry name" value="hi_GC_TIGR00026"/>
    <property type="match status" value="1"/>
</dbReference>
<dbReference type="eggNOG" id="COG3945">
    <property type="taxonomic scope" value="Bacteria"/>
</dbReference>
<name>A0A076ESC4_RHOOP</name>
<evidence type="ECO:0000256" key="2">
    <source>
        <dbReference type="ARBA" id="ARBA00049106"/>
    </source>
</evidence>
<dbReference type="InterPro" id="IPR012349">
    <property type="entry name" value="Split_barrel_FMN-bd"/>
</dbReference>
<protein>
    <recommendedName>
        <fullName evidence="5">Nitroreductase family deazaflavin-dependent oxidoreductase</fullName>
    </recommendedName>
</protein>
<evidence type="ECO:0000256" key="1">
    <source>
        <dbReference type="ARBA" id="ARBA00008710"/>
    </source>
</evidence>
<dbReference type="PANTHER" id="PTHR39428:SF1">
    <property type="entry name" value="F420H(2)-DEPENDENT QUINONE REDUCTASE RV1261C"/>
    <property type="match status" value="1"/>
</dbReference>
<dbReference type="Gene3D" id="2.30.110.10">
    <property type="entry name" value="Electron Transport, Fmn-binding Protein, Chain A"/>
    <property type="match status" value="1"/>
</dbReference>
<evidence type="ECO:0008006" key="5">
    <source>
        <dbReference type="Google" id="ProtNLM"/>
    </source>
</evidence>
<dbReference type="GO" id="GO:0016491">
    <property type="term" value="F:oxidoreductase activity"/>
    <property type="evidence" value="ECO:0007669"/>
    <property type="project" value="InterPro"/>
</dbReference>
<dbReference type="Pfam" id="PF04075">
    <property type="entry name" value="F420H2_quin_red"/>
    <property type="match status" value="1"/>
</dbReference>
<comment type="similarity">
    <text evidence="1">Belongs to the F420H(2)-dependent quinone reductase family.</text>
</comment>
<dbReference type="AlphaFoldDB" id="A0A076ESC4"/>
<proteinExistence type="inferred from homology"/>
<dbReference type="EMBL" id="CP008947">
    <property type="protein sequence ID" value="AII08985.1"/>
    <property type="molecule type" value="Genomic_DNA"/>
</dbReference>
<dbReference type="GO" id="GO:0070967">
    <property type="term" value="F:coenzyme F420 binding"/>
    <property type="evidence" value="ECO:0007669"/>
    <property type="project" value="TreeGrafter"/>
</dbReference>
<dbReference type="GO" id="GO:0005886">
    <property type="term" value="C:plasma membrane"/>
    <property type="evidence" value="ECO:0007669"/>
    <property type="project" value="TreeGrafter"/>
</dbReference>
<comment type="catalytic activity">
    <reaction evidence="2">
        <text>oxidized coenzyme F420-(gamma-L-Glu)(n) + a quinol + H(+) = reduced coenzyme F420-(gamma-L-Glu)(n) + a quinone</text>
        <dbReference type="Rhea" id="RHEA:39663"/>
        <dbReference type="Rhea" id="RHEA-COMP:12939"/>
        <dbReference type="Rhea" id="RHEA-COMP:14378"/>
        <dbReference type="ChEBI" id="CHEBI:15378"/>
        <dbReference type="ChEBI" id="CHEBI:24646"/>
        <dbReference type="ChEBI" id="CHEBI:132124"/>
        <dbReference type="ChEBI" id="CHEBI:133980"/>
        <dbReference type="ChEBI" id="CHEBI:139511"/>
    </reaction>
</comment>
<reference evidence="3 4" key="1">
    <citation type="submission" date="2014-07" db="EMBL/GenBank/DDBJ databases">
        <title>Genome Sequence of Rhodococcus opacus Strain R7, a Biodegrader of Mono- and Polycyclic Aromatic Hydrocarbons.</title>
        <authorList>
            <person name="Di Gennaro P."/>
            <person name="Zampolli J."/>
            <person name="Presti I."/>
            <person name="Cappelletti M."/>
            <person name="D'Ursi P."/>
            <person name="Orro A."/>
            <person name="Mezzelani A."/>
            <person name="Milanesi L."/>
        </authorList>
    </citation>
    <scope>NUCLEOTIDE SEQUENCE [LARGE SCALE GENOMIC DNA]</scope>
    <source>
        <strain evidence="3 4">R7</strain>
    </source>
</reference>
<dbReference type="Proteomes" id="UP000028488">
    <property type="component" value="Chromosome"/>
</dbReference>
<dbReference type="RefSeq" id="WP_112300916.1">
    <property type="nucleotide sequence ID" value="NZ_CP008947.1"/>
</dbReference>
<dbReference type="InterPro" id="IPR004378">
    <property type="entry name" value="F420H2_quin_Rdtase"/>
</dbReference>
<accession>A0A076ESC4</accession>
<dbReference type="PANTHER" id="PTHR39428">
    <property type="entry name" value="F420H(2)-DEPENDENT QUINONE REDUCTASE RV1261C"/>
    <property type="match status" value="1"/>
</dbReference>
<gene>
    <name evidence="3" type="ORF">EP51_31895</name>
</gene>
<evidence type="ECO:0000313" key="3">
    <source>
        <dbReference type="EMBL" id="AII08985.1"/>
    </source>
</evidence>